<evidence type="ECO:0000313" key="3">
    <source>
        <dbReference type="Proteomes" id="UP000013940"/>
    </source>
</evidence>
<dbReference type="InterPro" id="IPR006342">
    <property type="entry name" value="FkbM_mtfrase"/>
</dbReference>
<feature type="domain" description="Methyltransferase FkbM" evidence="1">
    <location>
        <begin position="150"/>
        <end position="243"/>
    </location>
</feature>
<dbReference type="EMBL" id="CP003190">
    <property type="protein sequence ID" value="AGL83754.1"/>
    <property type="molecule type" value="Genomic_DNA"/>
</dbReference>
<protein>
    <recommendedName>
        <fullName evidence="1">Methyltransferase FkbM domain-containing protein</fullName>
    </recommendedName>
</protein>
<dbReference type="eggNOG" id="ENOG502Z9VT">
    <property type="taxonomic scope" value="Bacteria"/>
</dbReference>
<evidence type="ECO:0000259" key="1">
    <source>
        <dbReference type="Pfam" id="PF05050"/>
    </source>
</evidence>
<reference evidence="3" key="1">
    <citation type="journal article" date="2014" name="Genome Announc.">
        <title>Full-genome sequence of the plant growth-promoting bacterium Pseudomonas protegens CHA0.</title>
        <authorList>
            <person name="Jousset A."/>
            <person name="Schuldes J."/>
            <person name="Keel C."/>
            <person name="Maurhofer M."/>
            <person name="Daniel R."/>
            <person name="Scheu S."/>
            <person name="Thuermer A."/>
        </authorList>
    </citation>
    <scope>NUCLEOTIDE SEQUENCE [LARGE SCALE GENOMIC DNA]</scope>
    <source>
        <strain evidence="3">DSM 19095 / LMG 27888 / CFBP 6595 / CHA0</strain>
    </source>
</reference>
<organism evidence="2 3">
    <name type="scientific">Pseudomonas protegens (strain DSM 19095 / LMG 27888 / CFBP 6595 / CHA0)</name>
    <dbReference type="NCBI Taxonomy" id="1124983"/>
    <lineage>
        <taxon>Bacteria</taxon>
        <taxon>Pseudomonadati</taxon>
        <taxon>Pseudomonadota</taxon>
        <taxon>Gammaproteobacteria</taxon>
        <taxon>Pseudomonadales</taxon>
        <taxon>Pseudomonadaceae</taxon>
        <taxon>Pseudomonas</taxon>
    </lineage>
</organism>
<proteinExistence type="predicted"/>
<dbReference type="AlphaFoldDB" id="A0A2C9EJE0"/>
<dbReference type="Pfam" id="PF05050">
    <property type="entry name" value="Methyltransf_21"/>
    <property type="match status" value="1"/>
</dbReference>
<dbReference type="HOGENOM" id="CLU_826026_0_0_6"/>
<dbReference type="GeneID" id="57474960"/>
<gene>
    <name evidence="2" type="ORF">PFLCHA0_c19720</name>
</gene>
<accession>A0A2C9EJE0</accession>
<sequence>MSDLNTLSQQLAEALQELKALSERQIHFETILLNKGLSTEDVGSFNPLLRRNFVSNADAAQQKHLMHTWKHNSPRVLEPSDLVESGFRAFSQNDEDGILLRLFTHIGCTNRYVIEIGSNCSDSDVGIPENLSTNLLVNHGWHGTIFELDATECSRMRYFFARTASTRHYHWTREGETEYYSPKIVQQAISPENINGLLMANNPEPEPDLFIIDIDGGDFAVMENLRDIRPRVIVVEFEKRFRERHSVVQRDREQFNRRWQQSGAASLTAWTTLLKPKGYELCAVGTCCFNAFFVREDIAKGNLTALNPKEAFDSHPVFSAIDDAFWLMPDESWQPF</sequence>
<dbReference type="KEGG" id="pprc:PFLCHA0_c19720"/>
<name>A0A2C9EJE0_PSEPH</name>
<dbReference type="Proteomes" id="UP000013940">
    <property type="component" value="Chromosome"/>
</dbReference>
<evidence type="ECO:0000313" key="2">
    <source>
        <dbReference type="EMBL" id="AGL83754.1"/>
    </source>
</evidence>
<dbReference type="RefSeq" id="WP_015634793.1">
    <property type="nucleotide sequence ID" value="NC_021237.1"/>
</dbReference>